<proteinExistence type="predicted"/>
<organism evidence="1 2">
    <name type="scientific">Yoonia litorea</name>
    <dbReference type="NCBI Taxonomy" id="1123755"/>
    <lineage>
        <taxon>Bacteria</taxon>
        <taxon>Pseudomonadati</taxon>
        <taxon>Pseudomonadota</taxon>
        <taxon>Alphaproteobacteria</taxon>
        <taxon>Rhodobacterales</taxon>
        <taxon>Paracoccaceae</taxon>
        <taxon>Yoonia</taxon>
    </lineage>
</organism>
<dbReference type="STRING" id="1123755.SAMN05444714_2892"/>
<name>A0A1I6N101_9RHOB</name>
<evidence type="ECO:0000313" key="1">
    <source>
        <dbReference type="EMBL" id="SFS21629.1"/>
    </source>
</evidence>
<keyword evidence="2" id="KW-1185">Reference proteome</keyword>
<dbReference type="Proteomes" id="UP000198926">
    <property type="component" value="Unassembled WGS sequence"/>
</dbReference>
<evidence type="ECO:0000313" key="2">
    <source>
        <dbReference type="Proteomes" id="UP000198926"/>
    </source>
</evidence>
<protein>
    <submittedName>
        <fullName evidence="1">Uncharacterized protein</fullName>
    </submittedName>
</protein>
<reference evidence="1 2" key="1">
    <citation type="submission" date="2016-10" db="EMBL/GenBank/DDBJ databases">
        <authorList>
            <person name="de Groot N.N."/>
        </authorList>
    </citation>
    <scope>NUCLEOTIDE SEQUENCE [LARGE SCALE GENOMIC DNA]</scope>
    <source>
        <strain evidence="1 2">DSM 29433</strain>
    </source>
</reference>
<sequence>MIAAKCRRVAENEGFYPQRLRFITLWDLRSSARAGESHWVGEGRADVRLRWTVFVRHGD</sequence>
<accession>A0A1I6N101</accession>
<gene>
    <name evidence="1" type="ORF">SAMN05444714_2892</name>
</gene>
<dbReference type="EMBL" id="FOZM01000003">
    <property type="protein sequence ID" value="SFS21629.1"/>
    <property type="molecule type" value="Genomic_DNA"/>
</dbReference>
<dbReference type="AlphaFoldDB" id="A0A1I6N101"/>